<sequence length="163" mass="17223">LEATVIPLTIVAQLTGPRPIFITDLQLVFNDIAVDDPSADRYLGWILESASDGTATPTFATVGSAYTANADLPLIHDNSVSTTAIQAVANVPVNLFNYVDVTRDSPDLLYATQAKMPSSKAVKPQRIAANTVWRVRVGTYVSGSLAAVAGIDNLAILAYGFAV</sequence>
<dbReference type="AlphaFoldDB" id="A0A0F9PM29"/>
<dbReference type="EMBL" id="LAZR01002345">
    <property type="protein sequence ID" value="KKN31239.1"/>
    <property type="molecule type" value="Genomic_DNA"/>
</dbReference>
<gene>
    <name evidence="1" type="ORF">LCGC14_0825830</name>
</gene>
<comment type="caution">
    <text evidence="1">The sequence shown here is derived from an EMBL/GenBank/DDBJ whole genome shotgun (WGS) entry which is preliminary data.</text>
</comment>
<accession>A0A0F9PM29</accession>
<feature type="non-terminal residue" evidence="1">
    <location>
        <position position="1"/>
    </location>
</feature>
<protein>
    <submittedName>
        <fullName evidence="1">Uncharacterized protein</fullName>
    </submittedName>
</protein>
<reference evidence="1" key="1">
    <citation type="journal article" date="2015" name="Nature">
        <title>Complex archaea that bridge the gap between prokaryotes and eukaryotes.</title>
        <authorList>
            <person name="Spang A."/>
            <person name="Saw J.H."/>
            <person name="Jorgensen S.L."/>
            <person name="Zaremba-Niedzwiedzka K."/>
            <person name="Martijn J."/>
            <person name="Lind A.E."/>
            <person name="van Eijk R."/>
            <person name="Schleper C."/>
            <person name="Guy L."/>
            <person name="Ettema T.J."/>
        </authorList>
    </citation>
    <scope>NUCLEOTIDE SEQUENCE</scope>
</reference>
<proteinExistence type="predicted"/>
<name>A0A0F9PM29_9ZZZZ</name>
<organism evidence="1">
    <name type="scientific">marine sediment metagenome</name>
    <dbReference type="NCBI Taxonomy" id="412755"/>
    <lineage>
        <taxon>unclassified sequences</taxon>
        <taxon>metagenomes</taxon>
        <taxon>ecological metagenomes</taxon>
    </lineage>
</organism>
<evidence type="ECO:0000313" key="1">
    <source>
        <dbReference type="EMBL" id="KKN31239.1"/>
    </source>
</evidence>